<evidence type="ECO:0000313" key="1">
    <source>
        <dbReference type="EMBL" id="JAC76574.1"/>
    </source>
</evidence>
<name>A0A061S0P7_9CHLO</name>
<proteinExistence type="predicted"/>
<feature type="non-terminal residue" evidence="1">
    <location>
        <position position="1"/>
    </location>
</feature>
<organism evidence="1">
    <name type="scientific">Tetraselmis sp. GSL018</name>
    <dbReference type="NCBI Taxonomy" id="582737"/>
    <lineage>
        <taxon>Eukaryota</taxon>
        <taxon>Viridiplantae</taxon>
        <taxon>Chlorophyta</taxon>
        <taxon>core chlorophytes</taxon>
        <taxon>Chlorodendrophyceae</taxon>
        <taxon>Chlorodendrales</taxon>
        <taxon>Chlorodendraceae</taxon>
        <taxon>Tetraselmis</taxon>
    </lineage>
</organism>
<sequence>LARSDLVFDRPKLCEKLCQKGAEADFAFRNINDLAVENVQLITAHFLENEAMYWFWY</sequence>
<protein>
    <submittedName>
        <fullName evidence="1">Uncharacterized protein</fullName>
    </submittedName>
</protein>
<dbReference type="EMBL" id="GBEZ01008992">
    <property type="protein sequence ID" value="JAC76574.1"/>
    <property type="molecule type" value="Transcribed_RNA"/>
</dbReference>
<gene>
    <name evidence="1" type="ORF">TSPGSL018_19809</name>
</gene>
<dbReference type="AlphaFoldDB" id="A0A061S0P7"/>
<accession>A0A061S0P7</accession>
<reference evidence="1" key="1">
    <citation type="submission" date="2014-05" db="EMBL/GenBank/DDBJ databases">
        <title>The transcriptome of the halophilic microalga Tetraselmis sp. GSL018 isolated from the Great Salt Lake, Utah.</title>
        <authorList>
            <person name="Jinkerson R.E."/>
            <person name="D'Adamo S."/>
            <person name="Posewitz M.C."/>
        </authorList>
    </citation>
    <scope>NUCLEOTIDE SEQUENCE</scope>
    <source>
        <strain evidence="1">GSL018</strain>
    </source>
</reference>